<sequence length="34" mass="3617">MLTLEGLIAVLGFGLTCFGLGYAIGSDDRRNSQK</sequence>
<dbReference type="HOGENOM" id="CLU_220063_1_0_9"/>
<dbReference type="EMBL" id="AQFT01000230">
    <property type="protein sequence ID" value="EMZ16633.1"/>
    <property type="molecule type" value="Genomic_DNA"/>
</dbReference>
<protein>
    <submittedName>
        <fullName evidence="2">Uncharacterized protein</fullName>
    </submittedName>
</protein>
<dbReference type="Proteomes" id="UP000012589">
    <property type="component" value="Unassembled WGS sequence"/>
</dbReference>
<evidence type="ECO:0000313" key="3">
    <source>
        <dbReference type="Proteomes" id="UP000012589"/>
    </source>
</evidence>
<keyword evidence="3" id="KW-1185">Reference proteome</keyword>
<evidence type="ECO:0000313" key="2">
    <source>
        <dbReference type="EMBL" id="EMZ16633.1"/>
    </source>
</evidence>
<organism evidence="2 3">
    <name type="scientific">Eubacterium plexicaudatum ASF492</name>
    <dbReference type="NCBI Taxonomy" id="1235802"/>
    <lineage>
        <taxon>Bacteria</taxon>
        <taxon>Bacillati</taxon>
        <taxon>Bacillota</taxon>
        <taxon>Clostridia</taxon>
        <taxon>Eubacteriales</taxon>
        <taxon>Eubacteriaceae</taxon>
        <taxon>Eubacterium</taxon>
    </lineage>
</organism>
<keyword evidence="1" id="KW-0812">Transmembrane</keyword>
<evidence type="ECO:0000256" key="1">
    <source>
        <dbReference type="SAM" id="Phobius"/>
    </source>
</evidence>
<gene>
    <name evidence="2" type="ORF">C823_06170</name>
</gene>
<feature type="transmembrane region" description="Helical" evidence="1">
    <location>
        <begin position="6"/>
        <end position="25"/>
    </location>
</feature>
<proteinExistence type="predicted"/>
<keyword evidence="1" id="KW-1133">Transmembrane helix</keyword>
<dbReference type="AlphaFoldDB" id="N1ZRA3"/>
<dbReference type="PATRIC" id="fig|1235802.3.peg.6530"/>
<reference evidence="2 3" key="1">
    <citation type="journal article" date="2014" name="Genome Announc.">
        <title>Draft genome sequences of the altered schaedler flora, a defined bacterial community from gnotobiotic mice.</title>
        <authorList>
            <person name="Wannemuehler M.J."/>
            <person name="Overstreet A.M."/>
            <person name="Ward D.V."/>
            <person name="Phillips G.J."/>
        </authorList>
    </citation>
    <scope>NUCLEOTIDE SEQUENCE [LARGE SCALE GENOMIC DNA]</scope>
    <source>
        <strain evidence="2 3">ASF492</strain>
    </source>
</reference>
<keyword evidence="1" id="KW-0472">Membrane</keyword>
<name>N1ZRA3_9FIRM</name>
<accession>N1ZRA3</accession>
<comment type="caution">
    <text evidence="2">The sequence shown here is derived from an EMBL/GenBank/DDBJ whole genome shotgun (WGS) entry which is preliminary data.</text>
</comment>